<dbReference type="PANTHER" id="PTHR33426">
    <property type="entry name" value="C2H2-TYPE DOMAIN-CONTAINING PROTEIN"/>
    <property type="match status" value="1"/>
</dbReference>
<reference evidence="2 3" key="1">
    <citation type="journal article" date="2023" name="bioRxiv">
        <title>Conserved and derived expression patterns and positive selection on dental genes reveal complex evolutionary context of ever-growing rodent molars.</title>
        <authorList>
            <person name="Calamari Z.T."/>
            <person name="Song A."/>
            <person name="Cohen E."/>
            <person name="Akter M."/>
            <person name="Roy R.D."/>
            <person name="Hallikas O."/>
            <person name="Christensen M.M."/>
            <person name="Li P."/>
            <person name="Marangoni P."/>
            <person name="Jernvall J."/>
            <person name="Klein O.D."/>
        </authorList>
    </citation>
    <scope>NUCLEOTIDE SEQUENCE [LARGE SCALE GENOMIC DNA]</scope>
    <source>
        <strain evidence="2">V071</strain>
    </source>
</reference>
<name>A0AAW0HMF9_MYOGA</name>
<comment type="caution">
    <text evidence="2">The sequence shown here is derived from an EMBL/GenBank/DDBJ whole genome shotgun (WGS) entry which is preliminary data.</text>
</comment>
<protein>
    <submittedName>
        <fullName evidence="2">Uncharacterized protein</fullName>
    </submittedName>
</protein>
<proteinExistence type="predicted"/>
<evidence type="ECO:0000313" key="3">
    <source>
        <dbReference type="Proteomes" id="UP001488838"/>
    </source>
</evidence>
<dbReference type="PANTHER" id="PTHR33426:SF41">
    <property type="match status" value="1"/>
</dbReference>
<feature type="compositionally biased region" description="Basic and acidic residues" evidence="1">
    <location>
        <begin position="294"/>
        <end position="303"/>
    </location>
</feature>
<gene>
    <name evidence="2" type="ORF">U0070_008200</name>
</gene>
<dbReference type="AlphaFoldDB" id="A0AAW0HMF9"/>
<feature type="region of interest" description="Disordered" evidence="1">
    <location>
        <begin position="292"/>
        <end position="316"/>
    </location>
</feature>
<dbReference type="EMBL" id="JBBHLL010000396">
    <property type="protein sequence ID" value="KAK7804019.1"/>
    <property type="molecule type" value="Genomic_DNA"/>
</dbReference>
<organism evidence="2 3">
    <name type="scientific">Myodes glareolus</name>
    <name type="common">Bank vole</name>
    <name type="synonym">Clethrionomys glareolus</name>
    <dbReference type="NCBI Taxonomy" id="447135"/>
    <lineage>
        <taxon>Eukaryota</taxon>
        <taxon>Metazoa</taxon>
        <taxon>Chordata</taxon>
        <taxon>Craniata</taxon>
        <taxon>Vertebrata</taxon>
        <taxon>Euteleostomi</taxon>
        <taxon>Mammalia</taxon>
        <taxon>Eutheria</taxon>
        <taxon>Euarchontoglires</taxon>
        <taxon>Glires</taxon>
        <taxon>Rodentia</taxon>
        <taxon>Myomorpha</taxon>
        <taxon>Muroidea</taxon>
        <taxon>Cricetidae</taxon>
        <taxon>Arvicolinae</taxon>
        <taxon>Myodes</taxon>
    </lineage>
</organism>
<keyword evidence="3" id="KW-1185">Reference proteome</keyword>
<sequence length="316" mass="34463">MVLPKSSQGSLPCGKSKVLPPPFRSRKDVKDAAAISTTHAFQNVPNDVLLVNYMGNILLEHPDVQYAALASPTSESSSAGRSEHAAILRPLWPHQHLNLPPQGGLNMLPSLGRSGLTNIRIFLRRAPLVPLDARLAPKRFSTSLAPIPGVRLVSFLVLEKGYFAIEDFPAFRAVHSGPGHVEPLVLRQMGVDPEGFPTHLAAVWLLSGVDPLVLPQRRAAAEALVTLAALVGPLPRVDPLVAAPAYELKTKLLKWRIVEKHQSPDDANSTQFAGSEFSPMAEFIPMNHSLSELRPTDPCEPRRNCRSSLPTEIRFP</sequence>
<dbReference type="Proteomes" id="UP001488838">
    <property type="component" value="Unassembled WGS sequence"/>
</dbReference>
<feature type="compositionally biased region" description="Polar residues" evidence="1">
    <location>
        <begin position="1"/>
        <end position="10"/>
    </location>
</feature>
<accession>A0AAW0HMF9</accession>
<feature type="region of interest" description="Disordered" evidence="1">
    <location>
        <begin position="1"/>
        <end position="25"/>
    </location>
</feature>
<evidence type="ECO:0000256" key="1">
    <source>
        <dbReference type="SAM" id="MobiDB-lite"/>
    </source>
</evidence>
<evidence type="ECO:0000313" key="2">
    <source>
        <dbReference type="EMBL" id="KAK7804019.1"/>
    </source>
</evidence>